<comment type="similarity">
    <text evidence="1">Belongs to the ROK (NagC/XylR) family.</text>
</comment>
<dbReference type="InterPro" id="IPR043129">
    <property type="entry name" value="ATPase_NBD"/>
</dbReference>
<dbReference type="Pfam" id="PF00480">
    <property type="entry name" value="ROK"/>
    <property type="match status" value="1"/>
</dbReference>
<protein>
    <submittedName>
        <fullName evidence="3">Sugar kinase of the NBD/HSP70 family, may contain an N-terminal HTH domain</fullName>
    </submittedName>
</protein>
<dbReference type="PANTHER" id="PTHR18964:SF149">
    <property type="entry name" value="BIFUNCTIONAL UDP-N-ACETYLGLUCOSAMINE 2-EPIMERASE_N-ACETYLMANNOSAMINE KINASE"/>
    <property type="match status" value="1"/>
</dbReference>
<reference evidence="3 4" key="1">
    <citation type="submission" date="2017-06" db="EMBL/GenBank/DDBJ databases">
        <authorList>
            <person name="Kim H.J."/>
            <person name="Triplett B.A."/>
        </authorList>
    </citation>
    <scope>NUCLEOTIDE SEQUENCE [LARGE SCALE GENOMIC DNA]</scope>
    <source>
        <strain evidence="3 4">DSM 44715</strain>
    </source>
</reference>
<keyword evidence="3" id="KW-0808">Transferase</keyword>
<dbReference type="PANTHER" id="PTHR18964">
    <property type="entry name" value="ROK (REPRESSOR, ORF, KINASE) FAMILY"/>
    <property type="match status" value="1"/>
</dbReference>
<evidence type="ECO:0000256" key="1">
    <source>
        <dbReference type="ARBA" id="ARBA00006479"/>
    </source>
</evidence>
<dbReference type="GO" id="GO:0003700">
    <property type="term" value="F:DNA-binding transcription factor activity"/>
    <property type="evidence" value="ECO:0007669"/>
    <property type="project" value="InterPro"/>
</dbReference>
<name>A0A239BT95_9ACTN</name>
<dbReference type="AlphaFoldDB" id="A0A239BT95"/>
<dbReference type="GO" id="GO:0016301">
    <property type="term" value="F:kinase activity"/>
    <property type="evidence" value="ECO:0007669"/>
    <property type="project" value="UniProtKB-KW"/>
</dbReference>
<dbReference type="InterPro" id="IPR000600">
    <property type="entry name" value="ROK"/>
</dbReference>
<dbReference type="Proteomes" id="UP000198318">
    <property type="component" value="Unassembled WGS sequence"/>
</dbReference>
<dbReference type="InterPro" id="IPR036390">
    <property type="entry name" value="WH_DNA-bd_sf"/>
</dbReference>
<gene>
    <name evidence="3" type="ORF">SAMN05443665_100116</name>
</gene>
<dbReference type="InterPro" id="IPR000835">
    <property type="entry name" value="HTH_MarR-typ"/>
</dbReference>
<dbReference type="RefSeq" id="WP_089323781.1">
    <property type="nucleotide sequence ID" value="NZ_FZOR01000001.1"/>
</dbReference>
<organism evidence="3 4">
    <name type="scientific">Actinomadura meyerae</name>
    <dbReference type="NCBI Taxonomy" id="240840"/>
    <lineage>
        <taxon>Bacteria</taxon>
        <taxon>Bacillati</taxon>
        <taxon>Actinomycetota</taxon>
        <taxon>Actinomycetes</taxon>
        <taxon>Streptosporangiales</taxon>
        <taxon>Thermomonosporaceae</taxon>
        <taxon>Actinomadura</taxon>
    </lineage>
</organism>
<dbReference type="EMBL" id="FZOR01000001">
    <property type="protein sequence ID" value="SNS10638.1"/>
    <property type="molecule type" value="Genomic_DNA"/>
</dbReference>
<evidence type="ECO:0000313" key="4">
    <source>
        <dbReference type="Proteomes" id="UP000198318"/>
    </source>
</evidence>
<feature type="domain" description="HTH marR-type" evidence="2">
    <location>
        <begin position="19"/>
        <end position="68"/>
    </location>
</feature>
<evidence type="ECO:0000313" key="3">
    <source>
        <dbReference type="EMBL" id="SNS10638.1"/>
    </source>
</evidence>
<dbReference type="Gene3D" id="3.30.420.40">
    <property type="match status" value="2"/>
</dbReference>
<dbReference type="OrthoDB" id="3523179at2"/>
<proteinExistence type="inferred from homology"/>
<dbReference type="SUPFAM" id="SSF46785">
    <property type="entry name" value="Winged helix' DNA-binding domain"/>
    <property type="match status" value="1"/>
</dbReference>
<sequence>MARRPGTPRLLRELNDRAALDLLVEQGPLTRAQIGEHTGLSKVTASQLLSRLEERGLVSVVGEQAGGRGPNAALYAVVPSSAYVAGVEVGPDGVTAGVADITGHIAAQVTVDPNGADEPVKVVHDAVVKACRSAKVAVSKLSAFVIGTPGVVDPRSGDVQFSFDLPSWHEGVLAALRTDLRRPVTIENDVNLAAIAERAYGSARDADDFALMWFDRGMGLSVMLGGRLHRGRWGGAGEIGYLPVPGAPLPLGAARRGPRDEQGVTESTTWGIPTLAGGYGALVGADAVRALAHEHGITEATAFDCVSAAAADESLGGAFLDALADRISYGVTSVNIVLDPGLVVLSGSLGRAGGRPLATRIERIVGRISPTRPEVAVTEVEGDPVLRGALHAALQQARDEVFSADGTS</sequence>
<keyword evidence="3" id="KW-0418">Kinase</keyword>
<dbReference type="SUPFAM" id="SSF53067">
    <property type="entry name" value="Actin-like ATPase domain"/>
    <property type="match status" value="1"/>
</dbReference>
<accession>A0A239BT95</accession>
<dbReference type="InterPro" id="IPR036388">
    <property type="entry name" value="WH-like_DNA-bd_sf"/>
</dbReference>
<dbReference type="Gene3D" id="1.10.10.10">
    <property type="entry name" value="Winged helix-like DNA-binding domain superfamily/Winged helix DNA-binding domain"/>
    <property type="match status" value="1"/>
</dbReference>
<keyword evidence="4" id="KW-1185">Reference proteome</keyword>
<evidence type="ECO:0000259" key="2">
    <source>
        <dbReference type="Pfam" id="PF12802"/>
    </source>
</evidence>
<dbReference type="Pfam" id="PF12802">
    <property type="entry name" value="MarR_2"/>
    <property type="match status" value="1"/>
</dbReference>